<dbReference type="Proteomes" id="UP000256621">
    <property type="component" value="Chromosome"/>
</dbReference>
<reference evidence="1 2" key="1">
    <citation type="submission" date="2018-08" db="EMBL/GenBank/DDBJ databases">
        <title>Genome sequencing of Cutibacterium acnes KCOM 1315.</title>
        <authorList>
            <person name="Kook J.-K."/>
            <person name="Park S.-N."/>
            <person name="Lim Y.K."/>
        </authorList>
    </citation>
    <scope>NUCLEOTIDE SEQUENCE [LARGE SCALE GENOMIC DNA]</scope>
    <source>
        <strain evidence="1 2">KCOM 1315</strain>
    </source>
</reference>
<sequence>MVLVGTVVEPPCEGYRPTSEALMNLAQYRANPSISGAVHAHPVYAMVMAIRE</sequence>
<protein>
    <submittedName>
        <fullName evidence="1">Uncharacterized protein</fullName>
    </submittedName>
</protein>
<accession>A0AAD0VNM9</accession>
<evidence type="ECO:0000313" key="1">
    <source>
        <dbReference type="EMBL" id="AXM06503.1"/>
    </source>
</evidence>
<dbReference type="SUPFAM" id="SSF53639">
    <property type="entry name" value="AraD/HMP-PK domain-like"/>
    <property type="match status" value="1"/>
</dbReference>
<dbReference type="InterPro" id="IPR036409">
    <property type="entry name" value="Aldolase_II/adducin_N_sf"/>
</dbReference>
<dbReference type="Pfam" id="PF00596">
    <property type="entry name" value="Aldolase_II"/>
    <property type="match status" value="1"/>
</dbReference>
<evidence type="ECO:0000313" key="2">
    <source>
        <dbReference type="Proteomes" id="UP000256621"/>
    </source>
</evidence>
<dbReference type="Gene3D" id="3.40.225.10">
    <property type="entry name" value="Class II aldolase/adducin N-terminal domain"/>
    <property type="match status" value="1"/>
</dbReference>
<dbReference type="AlphaFoldDB" id="A0AAD0VNM9"/>
<proteinExistence type="predicted"/>
<dbReference type="EMBL" id="CP031442">
    <property type="protein sequence ID" value="AXM06503.1"/>
    <property type="molecule type" value="Genomic_DNA"/>
</dbReference>
<name>A0AAD0VNM9_CUTAC</name>
<gene>
    <name evidence="1" type="ORF">DXN06_04605</name>
</gene>
<dbReference type="InterPro" id="IPR001303">
    <property type="entry name" value="Aldolase_II/adducin_N"/>
</dbReference>
<organism evidence="1 2">
    <name type="scientific">Cutibacterium acnes</name>
    <name type="common">Propionibacterium acnes</name>
    <dbReference type="NCBI Taxonomy" id="1747"/>
    <lineage>
        <taxon>Bacteria</taxon>
        <taxon>Bacillati</taxon>
        <taxon>Actinomycetota</taxon>
        <taxon>Actinomycetes</taxon>
        <taxon>Propionibacteriales</taxon>
        <taxon>Propionibacteriaceae</taxon>
        <taxon>Cutibacterium</taxon>
    </lineage>
</organism>